<evidence type="ECO:0000259" key="10">
    <source>
        <dbReference type="Pfam" id="PF00535"/>
    </source>
</evidence>
<dbReference type="EMBL" id="JAGSNF010000001">
    <property type="protein sequence ID" value="MBR7741790.1"/>
    <property type="molecule type" value="Genomic_DNA"/>
</dbReference>
<keyword evidence="4 11" id="KW-0808">Transferase</keyword>
<evidence type="ECO:0000256" key="3">
    <source>
        <dbReference type="ARBA" id="ARBA00022676"/>
    </source>
</evidence>
<dbReference type="AlphaFoldDB" id="A0A941D4L1"/>
<reference evidence="11" key="1">
    <citation type="submission" date="2021-04" db="EMBL/GenBank/DDBJ databases">
        <title>Phycicoccus avicenniae sp. nov., a novel endophytic actinomycetes isolated from branch of Avicennia mariana.</title>
        <authorList>
            <person name="Tuo L."/>
        </authorList>
    </citation>
    <scope>NUCLEOTIDE SEQUENCE</scope>
    <source>
        <strain evidence="11">BSK3Z-2</strain>
    </source>
</reference>
<comment type="function">
    <text evidence="6">Catalyzes the glycosylation of 4,4'-diaponeurosporenoate, i.e. the esterification of glucose at the C1'' position with the carboxyl group of 4,4'-diaponeurosporenic acid, to form glycosyl-4,4'-diaponeurosporenoate. This is a step in the biosynthesis of staphyloxanthin, an orange pigment present in most staphylococci strains.</text>
</comment>
<accession>A0A941D4L1</accession>
<dbReference type="Pfam" id="PF00535">
    <property type="entry name" value="Glycos_transf_2"/>
    <property type="match status" value="1"/>
</dbReference>
<evidence type="ECO:0000256" key="2">
    <source>
        <dbReference type="ARBA" id="ARBA00022475"/>
    </source>
</evidence>
<evidence type="ECO:0000313" key="12">
    <source>
        <dbReference type="Proteomes" id="UP000677016"/>
    </source>
</evidence>
<comment type="subcellular location">
    <subcellularLocation>
        <location evidence="1">Cell membrane</location>
    </subcellularLocation>
</comment>
<keyword evidence="3 11" id="KW-0328">Glycosyltransferase</keyword>
<dbReference type="Gene3D" id="3.90.550.10">
    <property type="entry name" value="Spore Coat Polysaccharide Biosynthesis Protein SpsA, Chain A"/>
    <property type="match status" value="1"/>
</dbReference>
<proteinExistence type="inferred from homology"/>
<keyword evidence="12" id="KW-1185">Reference proteome</keyword>
<gene>
    <name evidence="11" type="ORF">KC207_00580</name>
</gene>
<dbReference type="PANTHER" id="PTHR43646:SF2">
    <property type="entry name" value="GLYCOSYLTRANSFERASE 2-LIKE DOMAIN-CONTAINING PROTEIN"/>
    <property type="match status" value="1"/>
</dbReference>
<dbReference type="Proteomes" id="UP000677016">
    <property type="component" value="Unassembled WGS sequence"/>
</dbReference>
<dbReference type="GO" id="GO:0016757">
    <property type="term" value="F:glycosyltransferase activity"/>
    <property type="evidence" value="ECO:0007669"/>
    <property type="project" value="UniProtKB-KW"/>
</dbReference>
<dbReference type="GO" id="GO:0005886">
    <property type="term" value="C:plasma membrane"/>
    <property type="evidence" value="ECO:0007669"/>
    <property type="project" value="UniProtKB-SubCell"/>
</dbReference>
<evidence type="ECO:0000256" key="8">
    <source>
        <dbReference type="ARBA" id="ARBA00038120"/>
    </source>
</evidence>
<evidence type="ECO:0000256" key="6">
    <source>
        <dbReference type="ARBA" id="ARBA00037281"/>
    </source>
</evidence>
<comment type="caution">
    <text evidence="11">The sequence shown here is derived from an EMBL/GenBank/DDBJ whole genome shotgun (WGS) entry which is preliminary data.</text>
</comment>
<dbReference type="InterPro" id="IPR001173">
    <property type="entry name" value="Glyco_trans_2-like"/>
</dbReference>
<comment type="similarity">
    <text evidence="8">Belongs to the glycosyltransferase 2 family. CrtQ subfamily.</text>
</comment>
<sequence length="230" mass="23580">MRHVVVAVPARDEEAVVGACLASVRRAVRHLAGGRPRVRVEVVVALDRCRDATGDVVARHGVAAVRCDVGCVGAARASAVGAGLARVRAAGGAEATTWVASTDADGVVPPDWLHGQLALAESGVDLVVGTVEPGDGCDPARTAAWHARHVLAEHHGYVHGANLGIRADAYAEVGGFAPLPLHEDVALVAAVRARGRPWVATDTVRVRTSGRTVGRADGGFASYLAGLPTA</sequence>
<dbReference type="SUPFAM" id="SSF53448">
    <property type="entry name" value="Nucleotide-diphospho-sugar transferases"/>
    <property type="match status" value="1"/>
</dbReference>
<evidence type="ECO:0000256" key="4">
    <source>
        <dbReference type="ARBA" id="ARBA00022679"/>
    </source>
</evidence>
<keyword evidence="2" id="KW-1003">Cell membrane</keyword>
<evidence type="ECO:0000256" key="7">
    <source>
        <dbReference type="ARBA" id="ARBA00037904"/>
    </source>
</evidence>
<evidence type="ECO:0000256" key="9">
    <source>
        <dbReference type="ARBA" id="ARBA00040345"/>
    </source>
</evidence>
<dbReference type="InterPro" id="IPR029044">
    <property type="entry name" value="Nucleotide-diphossugar_trans"/>
</dbReference>
<evidence type="ECO:0000256" key="1">
    <source>
        <dbReference type="ARBA" id="ARBA00004236"/>
    </source>
</evidence>
<protein>
    <recommendedName>
        <fullName evidence="9">4,4'-diaponeurosporenoate glycosyltransferase</fullName>
    </recommendedName>
</protein>
<evidence type="ECO:0000313" key="11">
    <source>
        <dbReference type="EMBL" id="MBR7741790.1"/>
    </source>
</evidence>
<feature type="domain" description="Glycosyltransferase 2-like" evidence="10">
    <location>
        <begin position="6"/>
        <end position="146"/>
    </location>
</feature>
<comment type="pathway">
    <text evidence="7">Carotenoid biosynthesis; staphyloxanthin biosynthesis; staphyloxanthin from farnesyl diphosphate: step 4/5.</text>
</comment>
<name>A0A941D4L1_9MICO</name>
<dbReference type="PANTHER" id="PTHR43646">
    <property type="entry name" value="GLYCOSYLTRANSFERASE"/>
    <property type="match status" value="1"/>
</dbReference>
<evidence type="ECO:0000256" key="5">
    <source>
        <dbReference type="ARBA" id="ARBA00023136"/>
    </source>
</evidence>
<organism evidence="11 12">
    <name type="scientific">Phycicoccus avicenniae</name>
    <dbReference type="NCBI Taxonomy" id="2828860"/>
    <lineage>
        <taxon>Bacteria</taxon>
        <taxon>Bacillati</taxon>
        <taxon>Actinomycetota</taxon>
        <taxon>Actinomycetes</taxon>
        <taxon>Micrococcales</taxon>
        <taxon>Intrasporangiaceae</taxon>
        <taxon>Phycicoccus</taxon>
    </lineage>
</organism>
<keyword evidence="5" id="KW-0472">Membrane</keyword>